<dbReference type="EMBL" id="JANBUJ010001748">
    <property type="protein sequence ID" value="KAJ2766254.1"/>
    <property type="molecule type" value="Genomic_DNA"/>
</dbReference>
<organism evidence="1 2">
    <name type="scientific">Coemansia nantahalensis</name>
    <dbReference type="NCBI Taxonomy" id="2789366"/>
    <lineage>
        <taxon>Eukaryota</taxon>
        <taxon>Fungi</taxon>
        <taxon>Fungi incertae sedis</taxon>
        <taxon>Zoopagomycota</taxon>
        <taxon>Kickxellomycotina</taxon>
        <taxon>Kickxellomycetes</taxon>
        <taxon>Kickxellales</taxon>
        <taxon>Kickxellaceae</taxon>
        <taxon>Coemansia</taxon>
    </lineage>
</organism>
<gene>
    <name evidence="1" type="ORF">IWQ57_004445</name>
</gene>
<reference evidence="1" key="1">
    <citation type="submission" date="2022-07" db="EMBL/GenBank/DDBJ databases">
        <title>Phylogenomic reconstructions and comparative analyses of Kickxellomycotina fungi.</title>
        <authorList>
            <person name="Reynolds N.K."/>
            <person name="Stajich J.E."/>
            <person name="Barry K."/>
            <person name="Grigoriev I.V."/>
            <person name="Crous P."/>
            <person name="Smith M.E."/>
        </authorList>
    </citation>
    <scope>NUCLEOTIDE SEQUENCE</scope>
    <source>
        <strain evidence="1">CBS 109366</strain>
    </source>
</reference>
<accession>A0ACC1JSC6</accession>
<keyword evidence="2" id="KW-1185">Reference proteome</keyword>
<evidence type="ECO:0000313" key="1">
    <source>
        <dbReference type="EMBL" id="KAJ2766254.1"/>
    </source>
</evidence>
<feature type="non-terminal residue" evidence="1">
    <location>
        <position position="193"/>
    </location>
</feature>
<evidence type="ECO:0000313" key="2">
    <source>
        <dbReference type="Proteomes" id="UP001140234"/>
    </source>
</evidence>
<dbReference type="Proteomes" id="UP001140234">
    <property type="component" value="Unassembled WGS sequence"/>
</dbReference>
<comment type="caution">
    <text evidence="1">The sequence shown here is derived from an EMBL/GenBank/DDBJ whole genome shotgun (WGS) entry which is preliminary data.</text>
</comment>
<name>A0ACC1JSC6_9FUNG</name>
<sequence length="193" mass="21447">MTLDAKKLRGLDSSGVFTKERLPALRTAYIFSVVDDDDYGAELVDCHLRLVHSLMQFVSDVAIADTDVATKLPGYLLGRPSVAGLQALWLKYCNLGLEHLLGLIQLLPSLRVLKCPVVQLGIHSRKVDSIALASKMRAKFDMKHAQLRTWRIINDDTIPICTIALFMLVVADLCPKLTRVEFDHTCDVADTIS</sequence>
<proteinExistence type="predicted"/>
<protein>
    <submittedName>
        <fullName evidence="1">Uncharacterized protein</fullName>
    </submittedName>
</protein>